<accession>A0ABR6BAA4</accession>
<dbReference type="Proteomes" id="UP000517916">
    <property type="component" value="Unassembled WGS sequence"/>
</dbReference>
<evidence type="ECO:0000259" key="1">
    <source>
        <dbReference type="Pfam" id="PF01609"/>
    </source>
</evidence>
<dbReference type="InterPro" id="IPR002559">
    <property type="entry name" value="Transposase_11"/>
</dbReference>
<sequence length="183" mass="20240">MLNKRGGYCQGHNLQIVSARNQLLLAVDVHDNPVDRTALVPIVGNARRNSHAAGIADEVKVWLADSGYASTENFQALNELPLLVSVTDERIQTGREASREDKPVPAGWREMAARLATPTGRGLYKWRGALVEPGFAQLFQRFGRRLQRRGADAVHTEAKLLGTVHNLSKLFAHQKNTNALLTR</sequence>
<dbReference type="Pfam" id="PF01609">
    <property type="entry name" value="DDE_Tnp_1"/>
    <property type="match status" value="1"/>
</dbReference>
<dbReference type="RefSeq" id="WP_182836384.1">
    <property type="nucleotide sequence ID" value="NZ_BAAABQ010000065.1"/>
</dbReference>
<comment type="caution">
    <text evidence="2">The sequence shown here is derived from an EMBL/GenBank/DDBJ whole genome shotgun (WGS) entry which is preliminary data.</text>
</comment>
<protein>
    <recommendedName>
        <fullName evidence="1">Transposase IS4-like domain-containing protein</fullName>
    </recommendedName>
</protein>
<gene>
    <name evidence="2" type="ORF">BC739_001005</name>
</gene>
<proteinExistence type="predicted"/>
<dbReference type="EMBL" id="JACJID010000001">
    <property type="protein sequence ID" value="MBA8923808.1"/>
    <property type="molecule type" value="Genomic_DNA"/>
</dbReference>
<keyword evidence="3" id="KW-1185">Reference proteome</keyword>
<dbReference type="PANTHER" id="PTHR33408">
    <property type="entry name" value="TRANSPOSASE"/>
    <property type="match status" value="1"/>
</dbReference>
<organism evidence="2 3">
    <name type="scientific">Kutzneria viridogrisea</name>
    <dbReference type="NCBI Taxonomy" id="47990"/>
    <lineage>
        <taxon>Bacteria</taxon>
        <taxon>Bacillati</taxon>
        <taxon>Actinomycetota</taxon>
        <taxon>Actinomycetes</taxon>
        <taxon>Pseudonocardiales</taxon>
        <taxon>Pseudonocardiaceae</taxon>
        <taxon>Kutzneria</taxon>
    </lineage>
</organism>
<evidence type="ECO:0000313" key="3">
    <source>
        <dbReference type="Proteomes" id="UP000517916"/>
    </source>
</evidence>
<evidence type="ECO:0000313" key="2">
    <source>
        <dbReference type="EMBL" id="MBA8923808.1"/>
    </source>
</evidence>
<dbReference type="PANTHER" id="PTHR33408:SF2">
    <property type="entry name" value="TRANSPOSASE DDE DOMAIN-CONTAINING PROTEIN"/>
    <property type="match status" value="1"/>
</dbReference>
<feature type="domain" description="Transposase IS4-like" evidence="1">
    <location>
        <begin position="5"/>
        <end position="167"/>
    </location>
</feature>
<reference evidence="2 3" key="1">
    <citation type="submission" date="2020-08" db="EMBL/GenBank/DDBJ databases">
        <title>Genomic Encyclopedia of Archaeal and Bacterial Type Strains, Phase II (KMG-II): from individual species to whole genera.</title>
        <authorList>
            <person name="Goeker M."/>
        </authorList>
    </citation>
    <scope>NUCLEOTIDE SEQUENCE [LARGE SCALE GENOMIC DNA]</scope>
    <source>
        <strain evidence="2 3">DSM 43850</strain>
    </source>
</reference>
<name>A0ABR6BAA4_9PSEU</name>